<sequence>MDTELTESICSSEELIEFGLNGLPFIKRKFTDDLTRRIIELRFRKMNVTKRLEAAHNFFRNFSMANYLKWGELRYRDEFDTFLNKLFNVMWKWRGFPEITFLLSKISILSINHRLKTPSMYLKIYMRNCYSAWANESVHFSMRVNEFLAGFFKKEPLIDILQANRTIGDDMHMHVQISGIEEAVGKSGLAKLEMAITPARKGLQKYLAKNNISFLESTATEFSLTVVYSVQYTKADKNDILKKLHDWLQSICPLIDKIHIQIDEDKLKVQIDFRKNDLNISNIMEELIKSLTSILSNVYTFTHLNGNQNGNDSTNHYILRQIYDKLAKLTSKHISLLEKDENFVKWVHCLTHFLLNNENYPEKSHPHASYHFIRTVEAVKTTIKEKLKLGDESLVENELAKYLTELNNILSLLEKSRSDNDENDVVVIKESEKSESFFVMTLVQYDVSAKSQKTVKDDLECKMKRDLECEHLVVTKWASRIDNGKTFVDVQFKVPEDKNRNIEERLLTSERSLLDKVNLVEQFGNFFIPNDDANLVNINESVKFLKRPFMGIDSLLKILLYGEDIHVKSKKAFLKQQQWQLTKDDDIIKLFSGGAGNISKYSISDISRTIMRNISHSVPPKKRLIEYNEVEALIKATMAKNISLGLKDYNIPFVMVYSHYMAFRRKSETLELQYETKSDRSAATGSQNCGKTQQQVKDMKKKFGIHLIFRFILNLISFLPIGLPIVIQNLRIQKFVPFIYSLAWAFALILEMINICFVKSTFDDPSKNIRKSEDNNYYLTTKGKILNVVRITKFAMRTFLYSNLILFLSGVYLILITEFAFIEILDNKHVK</sequence>
<keyword evidence="1" id="KW-1133">Transmembrane helix</keyword>
<evidence type="ECO:0000256" key="1">
    <source>
        <dbReference type="SAM" id="Phobius"/>
    </source>
</evidence>
<accession>A0ABV2AEM4</accession>
<feature type="transmembrane region" description="Helical" evidence="1">
    <location>
        <begin position="739"/>
        <end position="762"/>
    </location>
</feature>
<keyword evidence="1" id="KW-0472">Membrane</keyword>
<comment type="caution">
    <text evidence="2">The sequence shown here is derived from an EMBL/GenBank/DDBJ whole genome shotgun (WGS) entry which is preliminary data.</text>
</comment>
<feature type="transmembrane region" description="Helical" evidence="1">
    <location>
        <begin position="707"/>
        <end position="727"/>
    </location>
</feature>
<dbReference type="Proteomes" id="UP001439008">
    <property type="component" value="Unassembled WGS sequence"/>
</dbReference>
<feature type="transmembrane region" description="Helical" evidence="1">
    <location>
        <begin position="800"/>
        <end position="822"/>
    </location>
</feature>
<organism evidence="2 3">
    <name type="scientific">Bonamia ostreae</name>
    <dbReference type="NCBI Taxonomy" id="126728"/>
    <lineage>
        <taxon>Eukaryota</taxon>
        <taxon>Sar</taxon>
        <taxon>Rhizaria</taxon>
        <taxon>Endomyxa</taxon>
        <taxon>Ascetosporea</taxon>
        <taxon>Haplosporida</taxon>
        <taxon>Bonamia</taxon>
    </lineage>
</organism>
<evidence type="ECO:0000313" key="2">
    <source>
        <dbReference type="EMBL" id="MES1918150.1"/>
    </source>
</evidence>
<proteinExistence type="predicted"/>
<protein>
    <submittedName>
        <fullName evidence="2">Uncharacterized protein</fullName>
    </submittedName>
</protein>
<evidence type="ECO:0000313" key="3">
    <source>
        <dbReference type="Proteomes" id="UP001439008"/>
    </source>
</evidence>
<keyword evidence="1" id="KW-0812">Transmembrane</keyword>
<keyword evidence="3" id="KW-1185">Reference proteome</keyword>
<dbReference type="EMBL" id="JBDODL010000020">
    <property type="protein sequence ID" value="MES1918150.1"/>
    <property type="molecule type" value="Genomic_DNA"/>
</dbReference>
<gene>
    <name evidence="2" type="ORF">MHBO_000160</name>
</gene>
<name>A0ABV2AEM4_9EUKA</name>
<reference evidence="2 3" key="1">
    <citation type="journal article" date="2024" name="BMC Biol.">
        <title>Comparative genomics of Ascetosporea gives new insight into the evolutionary basis for animal parasitism in Rhizaria.</title>
        <authorList>
            <person name="Hiltunen Thoren M."/>
            <person name="Onut-Brannstrom I."/>
            <person name="Alfjorden A."/>
            <person name="Peckova H."/>
            <person name="Swords F."/>
            <person name="Hooper C."/>
            <person name="Holzer A.S."/>
            <person name="Bass D."/>
            <person name="Burki F."/>
        </authorList>
    </citation>
    <scope>NUCLEOTIDE SEQUENCE [LARGE SCALE GENOMIC DNA]</scope>
    <source>
        <strain evidence="2">20-A016</strain>
    </source>
</reference>